<keyword evidence="1" id="KW-1133">Transmembrane helix</keyword>
<reference evidence="2 3" key="1">
    <citation type="journal article" date="2016" name="Environ. Microbiol.">
        <title>Genomic resolution of a cold subsurface aquifer community provides metabolic insights for novel microbes adapted to high CO concentrations.</title>
        <authorList>
            <person name="Probst A.J."/>
            <person name="Castelle C.J."/>
            <person name="Singh A."/>
            <person name="Brown C.T."/>
            <person name="Anantharaman K."/>
            <person name="Sharon I."/>
            <person name="Hug L.A."/>
            <person name="Burstein D."/>
            <person name="Emerson J.B."/>
            <person name="Thomas B.C."/>
            <person name="Banfield J.F."/>
        </authorList>
    </citation>
    <scope>NUCLEOTIDE SEQUENCE [LARGE SCALE GENOMIC DNA]</scope>
    <source>
        <strain evidence="2">CG1_02_32_51</strain>
    </source>
</reference>
<proteinExistence type="predicted"/>
<evidence type="ECO:0000256" key="1">
    <source>
        <dbReference type="SAM" id="Phobius"/>
    </source>
</evidence>
<organism evidence="2 3">
    <name type="scientific">Candidatus Magasanikbacteria bacterium CG1_02_32_51</name>
    <dbReference type="NCBI Taxonomy" id="1805238"/>
    <lineage>
        <taxon>Bacteria</taxon>
        <taxon>Candidatus Magasanikiibacteriota</taxon>
    </lineage>
</organism>
<protein>
    <submittedName>
        <fullName evidence="2">Uncharacterized protein</fullName>
    </submittedName>
</protein>
<keyword evidence="1" id="KW-0812">Transmembrane</keyword>
<keyword evidence="1" id="KW-0472">Membrane</keyword>
<dbReference type="STRING" id="1805238.AUJ23_01410"/>
<evidence type="ECO:0000313" key="3">
    <source>
        <dbReference type="Proteomes" id="UP000181941"/>
    </source>
</evidence>
<dbReference type="EMBL" id="MNVC01000015">
    <property type="protein sequence ID" value="OIO19846.1"/>
    <property type="molecule type" value="Genomic_DNA"/>
</dbReference>
<sequence length="134" mass="15873">MQLFSKKIDKKMVTINQSRDYTHLKKIKILNIFLFLTVIITLSTTFWFIYNDVYKTLEQIKEITLIQNIQKFETINFKMYEETIYAWQEKNLALNTTLTPKRDLFNKTIVLSTSTLNIEDTTSTSVSFIVEPSR</sequence>
<evidence type="ECO:0000313" key="2">
    <source>
        <dbReference type="EMBL" id="OIO19846.1"/>
    </source>
</evidence>
<name>A0A1J4UBE2_9BACT</name>
<gene>
    <name evidence="2" type="ORF">AUJ23_01410</name>
</gene>
<dbReference type="AlphaFoldDB" id="A0A1J4UBE2"/>
<comment type="caution">
    <text evidence="2">The sequence shown here is derived from an EMBL/GenBank/DDBJ whole genome shotgun (WGS) entry which is preliminary data.</text>
</comment>
<dbReference type="Proteomes" id="UP000181941">
    <property type="component" value="Unassembled WGS sequence"/>
</dbReference>
<feature type="transmembrane region" description="Helical" evidence="1">
    <location>
        <begin position="29"/>
        <end position="50"/>
    </location>
</feature>
<accession>A0A1J4UBE2</accession>